<evidence type="ECO:0000313" key="3">
    <source>
        <dbReference type="Proteomes" id="UP000747542"/>
    </source>
</evidence>
<feature type="non-terminal residue" evidence="2">
    <location>
        <position position="97"/>
    </location>
</feature>
<comment type="caution">
    <text evidence="2">The sequence shown here is derived from an EMBL/GenBank/DDBJ whole genome shotgun (WGS) entry which is preliminary data.</text>
</comment>
<keyword evidence="1" id="KW-0732">Signal</keyword>
<sequence>MGHGSTLIIMLELLTCAGAITSAQEGKQTVQVMRFNGDGARRSDTWLEYGDAPLVVTGDYTLCLRFNIQVFRLLTAIIYLLDTTDYDRFREYQFSVP</sequence>
<proteinExistence type="predicted"/>
<feature type="signal peptide" evidence="1">
    <location>
        <begin position="1"/>
        <end position="19"/>
    </location>
</feature>
<reference evidence="2" key="1">
    <citation type="journal article" date="2021" name="Sci. Adv.">
        <title>The American lobster genome reveals insights on longevity, neural, and immune adaptations.</title>
        <authorList>
            <person name="Polinski J.M."/>
            <person name="Zimin A.V."/>
            <person name="Clark K.F."/>
            <person name="Kohn A.B."/>
            <person name="Sadowski N."/>
            <person name="Timp W."/>
            <person name="Ptitsyn A."/>
            <person name="Khanna P."/>
            <person name="Romanova D.Y."/>
            <person name="Williams P."/>
            <person name="Greenwood S.J."/>
            <person name="Moroz L.L."/>
            <person name="Walt D.R."/>
            <person name="Bodnar A.G."/>
        </authorList>
    </citation>
    <scope>NUCLEOTIDE SEQUENCE</scope>
    <source>
        <strain evidence="2">GMGI-L3</strain>
    </source>
</reference>
<gene>
    <name evidence="2" type="ORF">Hamer_G030828</name>
</gene>
<dbReference type="Proteomes" id="UP000747542">
    <property type="component" value="Unassembled WGS sequence"/>
</dbReference>
<name>A0A8J5KG67_HOMAM</name>
<organism evidence="2 3">
    <name type="scientific">Homarus americanus</name>
    <name type="common">American lobster</name>
    <dbReference type="NCBI Taxonomy" id="6706"/>
    <lineage>
        <taxon>Eukaryota</taxon>
        <taxon>Metazoa</taxon>
        <taxon>Ecdysozoa</taxon>
        <taxon>Arthropoda</taxon>
        <taxon>Crustacea</taxon>
        <taxon>Multicrustacea</taxon>
        <taxon>Malacostraca</taxon>
        <taxon>Eumalacostraca</taxon>
        <taxon>Eucarida</taxon>
        <taxon>Decapoda</taxon>
        <taxon>Pleocyemata</taxon>
        <taxon>Astacidea</taxon>
        <taxon>Nephropoidea</taxon>
        <taxon>Nephropidae</taxon>
        <taxon>Homarus</taxon>
    </lineage>
</organism>
<evidence type="ECO:0000313" key="2">
    <source>
        <dbReference type="EMBL" id="KAG7168804.1"/>
    </source>
</evidence>
<feature type="chain" id="PRO_5035300431" evidence="1">
    <location>
        <begin position="20"/>
        <end position="97"/>
    </location>
</feature>
<evidence type="ECO:0000256" key="1">
    <source>
        <dbReference type="SAM" id="SignalP"/>
    </source>
</evidence>
<dbReference type="AlphaFoldDB" id="A0A8J5KG67"/>
<keyword evidence="3" id="KW-1185">Reference proteome</keyword>
<protein>
    <submittedName>
        <fullName evidence="2">Uncharacterized protein</fullName>
    </submittedName>
</protein>
<dbReference type="EMBL" id="JAHLQT010018900">
    <property type="protein sequence ID" value="KAG7168804.1"/>
    <property type="molecule type" value="Genomic_DNA"/>
</dbReference>
<accession>A0A8J5KG67</accession>